<organism evidence="2">
    <name type="scientific">marine sediment metagenome</name>
    <dbReference type="NCBI Taxonomy" id="412755"/>
    <lineage>
        <taxon>unclassified sequences</taxon>
        <taxon>metagenomes</taxon>
        <taxon>ecological metagenomes</taxon>
    </lineage>
</organism>
<dbReference type="AlphaFoldDB" id="A0A0F9G184"/>
<keyword evidence="1" id="KW-1133">Transmembrane helix</keyword>
<reference evidence="2" key="1">
    <citation type="journal article" date="2015" name="Nature">
        <title>Complex archaea that bridge the gap between prokaryotes and eukaryotes.</title>
        <authorList>
            <person name="Spang A."/>
            <person name="Saw J.H."/>
            <person name="Jorgensen S.L."/>
            <person name="Zaremba-Niedzwiedzka K."/>
            <person name="Martijn J."/>
            <person name="Lind A.E."/>
            <person name="van Eijk R."/>
            <person name="Schleper C."/>
            <person name="Guy L."/>
            <person name="Ettema T.J."/>
        </authorList>
    </citation>
    <scope>NUCLEOTIDE SEQUENCE</scope>
</reference>
<evidence type="ECO:0000256" key="1">
    <source>
        <dbReference type="SAM" id="Phobius"/>
    </source>
</evidence>
<accession>A0A0F9G184</accession>
<name>A0A0F9G184_9ZZZZ</name>
<evidence type="ECO:0008006" key="3">
    <source>
        <dbReference type="Google" id="ProtNLM"/>
    </source>
</evidence>
<evidence type="ECO:0000313" key="2">
    <source>
        <dbReference type="EMBL" id="KKL84241.1"/>
    </source>
</evidence>
<keyword evidence="1" id="KW-0812">Transmembrane</keyword>
<sequence>MAFRELLVKIGADTKGLTTGVDSASSSLGSFGKSLAIAGGAAAVAGIAALGVAAFNVGKEFEEANRKIAVGTGATGDALDALEQDFKDVFARIPGDSAVAADALANLLTTTGATGKVLQDLTVTVSDASRLMGEDAAANALGFGQALKQFQEPAEIAVVIIFGGRRQAVGFH</sequence>
<keyword evidence="1" id="KW-0472">Membrane</keyword>
<feature type="transmembrane region" description="Helical" evidence="1">
    <location>
        <begin position="35"/>
        <end position="57"/>
    </location>
</feature>
<dbReference type="EMBL" id="LAZR01021756">
    <property type="protein sequence ID" value="KKL84241.1"/>
    <property type="molecule type" value="Genomic_DNA"/>
</dbReference>
<protein>
    <recommendedName>
        <fullName evidence="3">Phage tail tape measure protein domain-containing protein</fullName>
    </recommendedName>
</protein>
<proteinExistence type="predicted"/>
<gene>
    <name evidence="2" type="ORF">LCGC14_1966720</name>
</gene>
<comment type="caution">
    <text evidence="2">The sequence shown here is derived from an EMBL/GenBank/DDBJ whole genome shotgun (WGS) entry which is preliminary data.</text>
</comment>